<feature type="compositionally biased region" description="Low complexity" evidence="4">
    <location>
        <begin position="452"/>
        <end position="463"/>
    </location>
</feature>
<feature type="domain" description="YEATS" evidence="5">
    <location>
        <begin position="102"/>
        <end position="242"/>
    </location>
</feature>
<keyword evidence="7" id="KW-1185">Reference proteome</keyword>
<dbReference type="GO" id="GO:0006281">
    <property type="term" value="P:DNA repair"/>
    <property type="evidence" value="ECO:0007669"/>
    <property type="project" value="UniProtKB-UniRule"/>
</dbReference>
<dbReference type="InterPro" id="IPR055129">
    <property type="entry name" value="YEATS_dom"/>
</dbReference>
<comment type="subcellular location">
    <subcellularLocation>
        <location evidence="3">Nucleus</location>
    </subcellularLocation>
    <subcellularLocation>
        <location evidence="3">Cytoplasm</location>
    </subcellularLocation>
</comment>
<keyword evidence="3" id="KW-0234">DNA repair</keyword>
<evidence type="ECO:0000259" key="5">
    <source>
        <dbReference type="PROSITE" id="PS51037"/>
    </source>
</evidence>
<keyword evidence="3" id="KW-0010">Activator</keyword>
<evidence type="ECO:0000256" key="4">
    <source>
        <dbReference type="SAM" id="MobiDB-lite"/>
    </source>
</evidence>
<evidence type="ECO:0000256" key="2">
    <source>
        <dbReference type="PROSITE-ProRule" id="PRU00376"/>
    </source>
</evidence>
<keyword evidence="3" id="KW-0805">Transcription regulation</keyword>
<dbReference type="PROSITE" id="PS51037">
    <property type="entry name" value="YEATS"/>
    <property type="match status" value="1"/>
</dbReference>
<dbReference type="InterPro" id="IPR038704">
    <property type="entry name" value="YEAST_sf"/>
</dbReference>
<comment type="function">
    <text evidence="3">Component of the SWR1 complex which mediates the ATP-dependent exchange of histone H2A for an H2A variant leading to transcriptional regulation of selected genes by chromatin remodeling. Component of the NuA4 histone acetyltransferase complex which is involved in transcriptional activation of selected genes principally by acetylation of nucleosomal histones H4 and H2A. The NuA4 complex is also involved in DNA repair. Yaf9 may also be required for viability in conditions in which the structural integrity of the spindle is compromised.</text>
</comment>
<dbReference type="Proteomes" id="UP000789706">
    <property type="component" value="Unassembled WGS sequence"/>
</dbReference>
<dbReference type="Pfam" id="PF03366">
    <property type="entry name" value="YEATS"/>
    <property type="match status" value="1"/>
</dbReference>
<evidence type="ECO:0000313" key="7">
    <source>
        <dbReference type="Proteomes" id="UP000789706"/>
    </source>
</evidence>
<keyword evidence="3" id="KW-0804">Transcription</keyword>
<comment type="similarity">
    <text evidence="3">Belongs to the YAF9 family.</text>
</comment>
<name>A0A9N9A445_9GLOM</name>
<comment type="subunit">
    <text evidence="3">Component of the SWR1 chromatin-remodeling complex and of the NuA4 histone acetyltransferase complex.</text>
</comment>
<organism evidence="6 7">
    <name type="scientific">Diversispora eburnea</name>
    <dbReference type="NCBI Taxonomy" id="1213867"/>
    <lineage>
        <taxon>Eukaryota</taxon>
        <taxon>Fungi</taxon>
        <taxon>Fungi incertae sedis</taxon>
        <taxon>Mucoromycota</taxon>
        <taxon>Glomeromycotina</taxon>
        <taxon>Glomeromycetes</taxon>
        <taxon>Diversisporales</taxon>
        <taxon>Diversisporaceae</taxon>
        <taxon>Diversispora</taxon>
    </lineage>
</organism>
<dbReference type="Gene3D" id="2.60.40.1970">
    <property type="entry name" value="YEATS domain"/>
    <property type="match status" value="1"/>
</dbReference>
<dbReference type="AlphaFoldDB" id="A0A9N9A445"/>
<evidence type="ECO:0000313" key="6">
    <source>
        <dbReference type="EMBL" id="CAG8516136.1"/>
    </source>
</evidence>
<gene>
    <name evidence="3" type="primary">YAF9</name>
    <name evidence="6" type="ORF">DEBURN_LOCUS5425</name>
</gene>
<reference evidence="6" key="1">
    <citation type="submission" date="2021-06" db="EMBL/GenBank/DDBJ databases">
        <authorList>
            <person name="Kallberg Y."/>
            <person name="Tangrot J."/>
            <person name="Rosling A."/>
        </authorList>
    </citation>
    <scope>NUCLEOTIDE SEQUENCE</scope>
    <source>
        <strain evidence="6">AZ414A</strain>
    </source>
</reference>
<accession>A0A9N9A445</accession>
<keyword evidence="3" id="KW-0175">Coiled coil</keyword>
<dbReference type="GO" id="GO:0006325">
    <property type="term" value="P:chromatin organization"/>
    <property type="evidence" value="ECO:0007669"/>
    <property type="project" value="UniProtKB-KW"/>
</dbReference>
<proteinExistence type="inferred from homology"/>
<dbReference type="GO" id="GO:0000812">
    <property type="term" value="C:Swr1 complex"/>
    <property type="evidence" value="ECO:0007669"/>
    <property type="project" value="UniProtKB-UniRule"/>
</dbReference>
<evidence type="ECO:0000256" key="1">
    <source>
        <dbReference type="ARBA" id="ARBA00023242"/>
    </source>
</evidence>
<protein>
    <recommendedName>
        <fullName evidence="3">Protein AF-9 homolog</fullName>
    </recommendedName>
</protein>
<dbReference type="Pfam" id="PF22951">
    <property type="entry name" value="3HBD"/>
    <property type="match status" value="1"/>
</dbReference>
<dbReference type="OrthoDB" id="1741717at2759"/>
<dbReference type="InterPro" id="IPR055127">
    <property type="entry name" value="YEATS2_3HBD"/>
</dbReference>
<comment type="domain">
    <text evidence="3">The coiled-coil domain is required for assembly into the NuA4 complex.</text>
</comment>
<keyword evidence="1 2" id="KW-0539">Nucleus</keyword>
<dbReference type="EMBL" id="CAJVPK010000483">
    <property type="protein sequence ID" value="CAG8516136.1"/>
    <property type="molecule type" value="Genomic_DNA"/>
</dbReference>
<keyword evidence="3" id="KW-0227">DNA damage</keyword>
<keyword evidence="3" id="KW-0156">Chromatin regulator</keyword>
<keyword evidence="3" id="KW-0963">Cytoplasm</keyword>
<dbReference type="CDD" id="cd16907">
    <property type="entry name" value="YEATS_YEATS2_like"/>
    <property type="match status" value="1"/>
</dbReference>
<dbReference type="GO" id="GO:0006355">
    <property type="term" value="P:regulation of DNA-templated transcription"/>
    <property type="evidence" value="ECO:0007669"/>
    <property type="project" value="InterPro"/>
</dbReference>
<evidence type="ECO:0000256" key="3">
    <source>
        <dbReference type="RuleBase" id="RU367117"/>
    </source>
</evidence>
<feature type="region of interest" description="Disordered" evidence="4">
    <location>
        <begin position="442"/>
        <end position="470"/>
    </location>
</feature>
<comment type="caution">
    <text evidence="6">The sequence shown here is derived from an EMBL/GenBank/DDBJ whole genome shotgun (WGS) entry which is preliminary data.</text>
</comment>
<feature type="compositionally biased region" description="Basic and acidic residues" evidence="4">
    <location>
        <begin position="442"/>
        <end position="451"/>
    </location>
</feature>
<dbReference type="InterPro" id="IPR005033">
    <property type="entry name" value="YEATS"/>
</dbReference>
<dbReference type="PANTHER" id="PTHR23195">
    <property type="entry name" value="YEATS DOMAIN"/>
    <property type="match status" value="1"/>
</dbReference>
<dbReference type="GO" id="GO:0005737">
    <property type="term" value="C:cytoplasm"/>
    <property type="evidence" value="ECO:0007669"/>
    <property type="project" value="UniProtKB-SubCell"/>
</dbReference>
<sequence length="470" mass="54238">MTTRSQSTSSTSSSRRHSTRFLNHCRLSHKIEFPNHEEALLNCGTPVDESVIPPEHPARSRAITRPPSLRSILGQSNFKDKRTTYSHNIPSACTSVFDPIGDGSRFYVKRRIVVGNVSKWIAPEKRDPKLQKYTHKWMVYVTGPPHDLDITSFIQRVRYFLHPSYRPLDIVDVTESPFQLIRYGWGEFPIKIQLNFVDKKNKPVYVIHELKLDDTHSGKQILGKERAFDIELDRNTQFIFPENGNNQSRRITKNNSIPDVVVATASKDQVEGGGGVEDQVEVIEINEDQVQEEEEGFEPKEKDRFESTELKLLEPLLNEAVQNYPLIISISDQSSRTSTLPYTTSTSIKMFLNWDREFRKKVEWQRARLIRLFVQSISRTLLDSKVKEVAALMTTKQVIFWCRDNRHTPLDETKKTKLSSLTLAQDFLDEFKGDNDVNMIDEQRCPYEESSKNSSSQSYNSSQEGKGYKR</sequence>